<keyword evidence="1" id="KW-1133">Transmembrane helix</keyword>
<dbReference type="Proteomes" id="UP000509249">
    <property type="component" value="Chromosome"/>
</dbReference>
<evidence type="ECO:0000313" key="3">
    <source>
        <dbReference type="Proteomes" id="UP000509249"/>
    </source>
</evidence>
<evidence type="ECO:0000256" key="1">
    <source>
        <dbReference type="SAM" id="Phobius"/>
    </source>
</evidence>
<reference evidence="2 3" key="1">
    <citation type="journal article" date="2020" name="Int. J. Syst. Evol. Microbiol.">
        <title>Veillonella nakazawae sp. nov., an anaerobic gram-negative coccus isolated from the oral cavity of Japanese children.</title>
        <authorList>
            <person name="Mashima I."/>
            <person name="Theodorea C.F."/>
            <person name="Djais A.A."/>
            <person name="Kunihiro T."/>
            <person name="Kawamura Y."/>
            <person name="Otomo M."/>
            <person name="Saitoh M."/>
            <person name="Tamai R."/>
            <person name="Kiyoura Y."/>
        </authorList>
    </citation>
    <scope>NUCLEOTIDE SEQUENCE [LARGE SCALE GENOMIC DNA]</scope>
    <source>
        <strain evidence="2 3">T1-7</strain>
    </source>
</reference>
<keyword evidence="1" id="KW-0812">Transmembrane</keyword>
<keyword evidence="3" id="KW-1185">Reference proteome</keyword>
<sequence length="61" mass="7029">MGPYKVIFNYIEKPFLVSSGSIVNSVLLYFLSIYKALSGCFFVFKTILVYDDIIQIINRIN</sequence>
<evidence type="ECO:0000313" key="2">
    <source>
        <dbReference type="EMBL" id="BBU33667.1"/>
    </source>
</evidence>
<name>A0ABN5XLC3_9FIRM</name>
<keyword evidence="1" id="KW-0472">Membrane</keyword>
<protein>
    <submittedName>
        <fullName evidence="2">Uncharacterized protein</fullName>
    </submittedName>
</protein>
<dbReference type="EMBL" id="AP022321">
    <property type="protein sequence ID" value="BBU33667.1"/>
    <property type="molecule type" value="Genomic_DNA"/>
</dbReference>
<organism evidence="2 3">
    <name type="scientific">Veillonella nakazawae</name>
    <dbReference type="NCBI Taxonomy" id="2682456"/>
    <lineage>
        <taxon>Bacteria</taxon>
        <taxon>Bacillati</taxon>
        <taxon>Bacillota</taxon>
        <taxon>Negativicutes</taxon>
        <taxon>Veillonellales</taxon>
        <taxon>Veillonellaceae</taxon>
        <taxon>Veillonella</taxon>
    </lineage>
</organism>
<gene>
    <name evidence="2" type="ORF">VEIT17_01130</name>
</gene>
<feature type="transmembrane region" description="Helical" evidence="1">
    <location>
        <begin position="26"/>
        <end position="50"/>
    </location>
</feature>
<proteinExistence type="predicted"/>
<accession>A0ABN5XLC3</accession>